<dbReference type="AlphaFoldDB" id="A0A1B1U7Q0"/>
<dbReference type="SUPFAM" id="SSF48452">
    <property type="entry name" value="TPR-like"/>
    <property type="match status" value="1"/>
</dbReference>
<keyword evidence="4" id="KW-1185">Reference proteome</keyword>
<reference evidence="4" key="1">
    <citation type="submission" date="2016-07" db="EMBL/GenBank/DDBJ databases">
        <authorList>
            <person name="Florea S."/>
            <person name="Webb J.S."/>
            <person name="Jaromczyk J."/>
            <person name="Schardl C.L."/>
        </authorList>
    </citation>
    <scope>NUCLEOTIDE SEQUENCE [LARGE SCALE GENOMIC DNA]</scope>
    <source>
        <strain evidence="4">MIT 01-6242</strain>
    </source>
</reference>
<dbReference type="Pfam" id="PF13176">
    <property type="entry name" value="TPR_7"/>
    <property type="match status" value="1"/>
</dbReference>
<dbReference type="PROSITE" id="PS50005">
    <property type="entry name" value="TPR"/>
    <property type="match status" value="1"/>
</dbReference>
<evidence type="ECO:0000256" key="2">
    <source>
        <dbReference type="SAM" id="Phobius"/>
    </source>
</evidence>
<evidence type="ECO:0000313" key="3">
    <source>
        <dbReference type="EMBL" id="ANV98776.1"/>
    </source>
</evidence>
<sequence length="342" mass="39527">MYRDPLFGIAILLGIIALVVLLDYGRNIYRKKQKEKSLQDLVKSYEHNGFRDEIGDLLKVSHNPLPALVFLAKSYANRGENQQAITIYLTLLDRLEDFAEKIEILEELGHLYYQAGFLQQAKNIYIELLKNAPRHSHALIALVRVYETLGDYKEAMEVLECFDELNEALSNEDRAKLRLARLYLQTLIVINDALMPFAEKRERLCEVMQQESKLSKVILGYLKFYDLPLFWEMISTNEVDQVIDLLWDFQKEQVPFDAISGSQICEVFEAKGYLEGRGCSHFALETIRLFGRYSSQSVQPTFMYVCLECQTKIPFDSFRCPNCGELGEMRLIVNPQKCDEAS</sequence>
<dbReference type="KEGG" id="het:BBW65_05870"/>
<organism evidence="3 4">
    <name type="scientific">Helicobacter enhydrae</name>
    <dbReference type="NCBI Taxonomy" id="222136"/>
    <lineage>
        <taxon>Bacteria</taxon>
        <taxon>Pseudomonadati</taxon>
        <taxon>Campylobacterota</taxon>
        <taxon>Epsilonproteobacteria</taxon>
        <taxon>Campylobacterales</taxon>
        <taxon>Helicobacteraceae</taxon>
        <taxon>Helicobacter</taxon>
    </lineage>
</organism>
<accession>A0A1B1U7Q0</accession>
<name>A0A1B1U7Q0_9HELI</name>
<keyword evidence="2" id="KW-0812">Transmembrane</keyword>
<keyword evidence="2" id="KW-0472">Membrane</keyword>
<dbReference type="STRING" id="222136.BBW65_05870"/>
<feature type="transmembrane region" description="Helical" evidence="2">
    <location>
        <begin position="6"/>
        <end position="24"/>
    </location>
</feature>
<evidence type="ECO:0000313" key="4">
    <source>
        <dbReference type="Proteomes" id="UP000092884"/>
    </source>
</evidence>
<keyword evidence="1" id="KW-0802">TPR repeat</keyword>
<dbReference type="InterPro" id="IPR019734">
    <property type="entry name" value="TPR_rpt"/>
</dbReference>
<dbReference type="InterPro" id="IPR011990">
    <property type="entry name" value="TPR-like_helical_dom_sf"/>
</dbReference>
<keyword evidence="2" id="KW-1133">Transmembrane helix</keyword>
<gene>
    <name evidence="3" type="ORF">BBW65_05870</name>
</gene>
<dbReference type="Proteomes" id="UP000092884">
    <property type="component" value="Chromosome"/>
</dbReference>
<feature type="repeat" description="TPR" evidence="1">
    <location>
        <begin position="102"/>
        <end position="135"/>
    </location>
</feature>
<dbReference type="Gene3D" id="1.25.40.10">
    <property type="entry name" value="Tetratricopeptide repeat domain"/>
    <property type="match status" value="1"/>
</dbReference>
<protein>
    <submittedName>
        <fullName evidence="3">Uncharacterized protein</fullName>
    </submittedName>
</protein>
<proteinExistence type="predicted"/>
<dbReference type="EMBL" id="CP016503">
    <property type="protein sequence ID" value="ANV98776.1"/>
    <property type="molecule type" value="Genomic_DNA"/>
</dbReference>
<evidence type="ECO:0000256" key="1">
    <source>
        <dbReference type="PROSITE-ProRule" id="PRU00339"/>
    </source>
</evidence>
<dbReference type="Pfam" id="PF13432">
    <property type="entry name" value="TPR_16"/>
    <property type="match status" value="1"/>
</dbReference>